<proteinExistence type="predicted"/>
<dbReference type="Proteomes" id="UP001589734">
    <property type="component" value="Unassembled WGS sequence"/>
</dbReference>
<comment type="caution">
    <text evidence="1">The sequence shown here is derived from an EMBL/GenBank/DDBJ whole genome shotgun (WGS) entry which is preliminary data.</text>
</comment>
<accession>A0ABV6BPH3</accession>
<sequence>MAIQPLNTIKSWFKTGLKPSQNQFWETWDSFRHKFEKVPIKDIENLETTLNTKAEKSQFENHTSDQLAHGLLFANKEDKSQKGIAGGYAPLNNFTKLTSQYLDIVNDLVSGGTTSLLSAEQGKILQNQINGIQTLLESDNVDLDTLQEIVDAVEEVKISLSTILVNDLNTGGVTKALTAEMGKKLNEIKLTATIANDAETQITSAVSEDNKIVSRSKLFNWWTWIESTVLHKSGNESFNGIKSSTNIGTSQLNGIDLTNNGTASTQVLNIKNTNKGLGIRVTNSSDGFGIHASNNGIGIGINSVNDSTGSGIVCFNNSTGTGNFIINNLNGKGQQISNITNGIGAIFNSATASTGDLLQFRKNDVLTTKFDQNGIATLPYLIIANKPLTTAPPDGAIERDENGNLFETHSGARSRLITTTDGLIFLAYKSLNSIQTNIDGVISTTIEKASTNTVIGKIGNSSVLRLNMINQLLQSRQGGGTVLPTISKVEIYLKVNNGLFATNYTGSNAVDRVKILEYSGTISGGNKCYQNSLITSLQNSDPLKAQWSKVDLVEEIFLNEIKTETNKSYYLRNAENNRTFGASEAQFSFVFVNTVAYADNNNANGQNASLVLRNTNYGLYLETIRS</sequence>
<dbReference type="EMBL" id="JBHLYW010000008">
    <property type="protein sequence ID" value="MFC0077362.1"/>
    <property type="molecule type" value="Genomic_DNA"/>
</dbReference>
<evidence type="ECO:0000313" key="1">
    <source>
        <dbReference type="EMBL" id="MFC0077362.1"/>
    </source>
</evidence>
<reference evidence="1 2" key="1">
    <citation type="submission" date="2024-09" db="EMBL/GenBank/DDBJ databases">
        <authorList>
            <person name="Sun Q."/>
            <person name="Mori K."/>
        </authorList>
    </citation>
    <scope>NUCLEOTIDE SEQUENCE [LARGE SCALE GENOMIC DNA]</scope>
    <source>
        <strain evidence="1 2">CGMCC 1.12926</strain>
    </source>
</reference>
<dbReference type="InterPro" id="IPR054500">
    <property type="entry name" value="Phage_fiber_rpt"/>
</dbReference>
<protein>
    <submittedName>
        <fullName evidence="1">Uncharacterized protein</fullName>
    </submittedName>
</protein>
<name>A0ABV6BPH3_9FLAO</name>
<dbReference type="Pfam" id="PF22337">
    <property type="entry name" value="Phage_fiber_rpt"/>
    <property type="match status" value="2"/>
</dbReference>
<dbReference type="RefSeq" id="WP_379685146.1">
    <property type="nucleotide sequence ID" value="NZ_JBHLYW010000008.1"/>
</dbReference>
<organism evidence="1 2">
    <name type="scientific">Flavobacterium procerum</name>
    <dbReference type="NCBI Taxonomy" id="1455569"/>
    <lineage>
        <taxon>Bacteria</taxon>
        <taxon>Pseudomonadati</taxon>
        <taxon>Bacteroidota</taxon>
        <taxon>Flavobacteriia</taxon>
        <taxon>Flavobacteriales</taxon>
        <taxon>Flavobacteriaceae</taxon>
        <taxon>Flavobacterium</taxon>
    </lineage>
</organism>
<evidence type="ECO:0000313" key="2">
    <source>
        <dbReference type="Proteomes" id="UP001589734"/>
    </source>
</evidence>
<gene>
    <name evidence="1" type="ORF">ACFFLS_09950</name>
</gene>
<keyword evidence="2" id="KW-1185">Reference proteome</keyword>